<dbReference type="InterPro" id="IPR052247">
    <property type="entry name" value="Meiotic_Crossover_Helicase"/>
</dbReference>
<dbReference type="InterPro" id="IPR004179">
    <property type="entry name" value="Sec63-dom"/>
</dbReference>
<evidence type="ECO:0000256" key="1">
    <source>
        <dbReference type="SAM" id="MobiDB-lite"/>
    </source>
</evidence>
<feature type="compositionally biased region" description="Polar residues" evidence="1">
    <location>
        <begin position="1030"/>
        <end position="1039"/>
    </location>
</feature>
<dbReference type="Proteomes" id="UP001497472">
    <property type="component" value="Unassembled WGS sequence"/>
</dbReference>
<reference evidence="3 4" key="1">
    <citation type="submission" date="2023-11" db="EMBL/GenBank/DDBJ databases">
        <authorList>
            <person name="Okamura Y."/>
        </authorList>
    </citation>
    <scope>NUCLEOTIDE SEQUENCE [LARGE SCALE GENOMIC DNA]</scope>
</reference>
<evidence type="ECO:0000313" key="3">
    <source>
        <dbReference type="EMBL" id="CAK1556396.1"/>
    </source>
</evidence>
<organism evidence="3 4">
    <name type="scientific">Leptosia nina</name>
    <dbReference type="NCBI Taxonomy" id="320188"/>
    <lineage>
        <taxon>Eukaryota</taxon>
        <taxon>Metazoa</taxon>
        <taxon>Ecdysozoa</taxon>
        <taxon>Arthropoda</taxon>
        <taxon>Hexapoda</taxon>
        <taxon>Insecta</taxon>
        <taxon>Pterygota</taxon>
        <taxon>Neoptera</taxon>
        <taxon>Endopterygota</taxon>
        <taxon>Lepidoptera</taxon>
        <taxon>Glossata</taxon>
        <taxon>Ditrysia</taxon>
        <taxon>Papilionoidea</taxon>
        <taxon>Pieridae</taxon>
        <taxon>Pierinae</taxon>
        <taxon>Leptosia</taxon>
    </lineage>
</organism>
<dbReference type="EMBL" id="CAVLEF010000283">
    <property type="protein sequence ID" value="CAK1556396.1"/>
    <property type="molecule type" value="Genomic_DNA"/>
</dbReference>
<evidence type="ECO:0000259" key="2">
    <source>
        <dbReference type="SMART" id="SM00973"/>
    </source>
</evidence>
<dbReference type="GO" id="GO:0043138">
    <property type="term" value="F:3'-5' DNA helicase activity"/>
    <property type="evidence" value="ECO:0007669"/>
    <property type="project" value="UniProtKB-EC"/>
</dbReference>
<evidence type="ECO:0000313" key="4">
    <source>
        <dbReference type="Proteomes" id="UP001497472"/>
    </source>
</evidence>
<sequence>MNSLATSGLITMDEASCIESTDAGRLMSVYYIDVETMKTIMKIGGSETLERLLWLICESHELSDMHLRVDERRSLNTLNRNNTTATIRFPMKGKICTRQMKLNCIIQAVLGCLPIPDPSLNQEAMKIMRIADRVCKCLVAYVTSSKVTSGNTKCYLSVVNAILLAKCISAHLWENSPYLSKQLKGIGPTFSSSLASAGKIMNKGPPAGNVLRKQISLLPKYRLNIAPADDQSVRIEMVLLNHAYLLENIEHLTVGSNHKFYLIVGDSENNLLYFAAFKDSDLLNVYDGCITCVITRKHNNEHKILVNCISSNFVGIDDSCEFLFKGLSIFEKKDKENIHNTSVIHSQKQTLITDAFKRKRKLNRDHDFFQSQEKKKRDSNLIKQYKHLKQSLDSTVKCSKEKELTNKADSECSKPVVRDKCDDKYNYEDLVLDNVDTPDVDDGEIMNVLKEIESEMASTSSMKCCNRPVSKKPKGNAINKVVDTPAIKNDYFKGKTPKSNFSFIDSIKKKECLDNENTYITQTDTAFSSVIKDNVRQFMENIQNKFNNKSLTDFDKTLISSRMDSINSADCGTSKNTKHLTPSDVKPDNCEDKRLPSAQNVNKNELLMPSGTDSIKNSDCATSKNEVGKSKKKIVNYKIDDDSHSTEQFIYNNTPRNDFKESCFTNKAVQIVAENIELNNKNDELSLAIPSCNKIRRSIVRFDTSSDKDRVVQQKINNLSTIQLKPNTIPLPAIDNIFNRQNNVNGYRIFEIALPSDCENKIQRPENVSIQDVNTVSSFGGSNRNRNEKHDTINKYSFTATQVNACTKTLPERKLHIVSRVKIDLDVTEIRTRQHNLNESYNFEDDVDIGIDKSKTLESSSVNCDVNKSHNEYIDSTCFSSVKVPNFNNKLKELQTTSVQDEKCQVEELERSESPVSINDILEKYQTKLSISKNKTPVLSPVKNFKNDLNKCTVKPRRLYKISDLHKVDIPLPNSLTSVIFDTKNEPVNKTVSSVLPMVIPDADFYDPNLRKCLDEQITELPKAEYSEAISKSENSPNEISDDDLNDSPPNPVIEDLNDFEVTQALLNPKTLIQSVQSDEIIPPPPEFSDSTYSPMLDDYKSNYDLIDTSSILQDISNNEVAMEIDTTGPEVEMWTLSTEDENYSPVYSPPQDTYTSQPPFSLTPNLSQRHVKLNRFKFTRKSNYTSKVKKY</sequence>
<keyword evidence="4" id="KW-1185">Reference proteome</keyword>
<name>A0AAV1K6S0_9NEOP</name>
<comment type="caution">
    <text evidence="3">The sequence shown here is derived from an EMBL/GenBank/DDBJ whole genome shotgun (WGS) entry which is preliminary data.</text>
</comment>
<proteinExistence type="predicted"/>
<dbReference type="GO" id="GO:0051321">
    <property type="term" value="P:meiotic cell cycle"/>
    <property type="evidence" value="ECO:0007669"/>
    <property type="project" value="UniProtKB-KW"/>
</dbReference>
<feature type="domain" description="SEC63" evidence="2">
    <location>
        <begin position="20"/>
        <end position="324"/>
    </location>
</feature>
<protein>
    <recommendedName>
        <fullName evidence="2">SEC63 domain-containing protein</fullName>
    </recommendedName>
</protein>
<dbReference type="SMART" id="SM00973">
    <property type="entry name" value="Sec63"/>
    <property type="match status" value="1"/>
</dbReference>
<feature type="region of interest" description="Disordered" evidence="1">
    <location>
        <begin position="1027"/>
        <end position="1054"/>
    </location>
</feature>
<dbReference type="PANTHER" id="PTHR47835:SF3">
    <property type="entry name" value="HELICASE FOR MEIOSIS 1"/>
    <property type="match status" value="1"/>
</dbReference>
<dbReference type="SUPFAM" id="SSF158702">
    <property type="entry name" value="Sec63 N-terminal domain-like"/>
    <property type="match status" value="1"/>
</dbReference>
<gene>
    <name evidence="3" type="ORF">LNINA_LOCUS15150</name>
</gene>
<dbReference type="Gene3D" id="1.10.3380.10">
    <property type="entry name" value="Sec63 N-terminal domain-like domain"/>
    <property type="match status" value="1"/>
</dbReference>
<dbReference type="PANTHER" id="PTHR47835">
    <property type="entry name" value="HFM1, ATP DEPENDENT DNA HELICASE HOMOLOG"/>
    <property type="match status" value="1"/>
</dbReference>
<dbReference type="GO" id="GO:0016787">
    <property type="term" value="F:hydrolase activity"/>
    <property type="evidence" value="ECO:0007669"/>
    <property type="project" value="UniProtKB-KW"/>
</dbReference>
<accession>A0AAV1K6S0</accession>
<dbReference type="Pfam" id="PF02889">
    <property type="entry name" value="Sec63"/>
    <property type="match status" value="1"/>
</dbReference>
<dbReference type="AlphaFoldDB" id="A0AAV1K6S0"/>